<dbReference type="AlphaFoldDB" id="A0A9Q0SY39"/>
<keyword evidence="20" id="KW-0245">EGF-like domain</keyword>
<dbReference type="InterPro" id="IPR036426">
    <property type="entry name" value="Bulb-type_lectin_dom_sf"/>
</dbReference>
<evidence type="ECO:0000256" key="14">
    <source>
        <dbReference type="ARBA" id="ARBA00023136"/>
    </source>
</evidence>
<feature type="disulfide bond" evidence="20">
    <location>
        <begin position="274"/>
        <end position="291"/>
    </location>
</feature>
<keyword evidence="8" id="KW-0430">Lectin</keyword>
<evidence type="ECO:0000313" key="25">
    <source>
        <dbReference type="EMBL" id="KAJ6693585.1"/>
    </source>
</evidence>
<evidence type="ECO:0000256" key="4">
    <source>
        <dbReference type="ARBA" id="ARBA00022527"/>
    </source>
</evidence>
<dbReference type="PROSITE" id="PS50927">
    <property type="entry name" value="BULB_LECTIN"/>
    <property type="match status" value="2"/>
</dbReference>
<feature type="domain" description="Bulb-type lectin" evidence="24">
    <location>
        <begin position="142"/>
        <end position="260"/>
    </location>
</feature>
<dbReference type="PANTHER" id="PTHR47974">
    <property type="entry name" value="OS07G0415500 PROTEIN"/>
    <property type="match status" value="1"/>
</dbReference>
<evidence type="ECO:0000256" key="10">
    <source>
        <dbReference type="ARBA" id="ARBA00022741"/>
    </source>
</evidence>
<evidence type="ECO:0000256" key="15">
    <source>
        <dbReference type="ARBA" id="ARBA00023157"/>
    </source>
</evidence>
<keyword evidence="16" id="KW-0675">Receptor</keyword>
<dbReference type="SUPFAM" id="SSF51110">
    <property type="entry name" value="alpha-D-mannose-specific plant lectins"/>
    <property type="match status" value="2"/>
</dbReference>
<evidence type="ECO:0000256" key="11">
    <source>
        <dbReference type="ARBA" id="ARBA00022777"/>
    </source>
</evidence>
<name>A0A9Q0SY39_SALVM</name>
<keyword evidence="17" id="KW-0325">Glycoprotein</keyword>
<evidence type="ECO:0000313" key="26">
    <source>
        <dbReference type="Proteomes" id="UP001151529"/>
    </source>
</evidence>
<evidence type="ECO:0000259" key="23">
    <source>
        <dbReference type="PROSITE" id="PS50026"/>
    </source>
</evidence>
<accession>A0A9Q0SY39</accession>
<evidence type="ECO:0000256" key="8">
    <source>
        <dbReference type="ARBA" id="ARBA00022734"/>
    </source>
</evidence>
<evidence type="ECO:0000256" key="1">
    <source>
        <dbReference type="ARBA" id="ARBA00004251"/>
    </source>
</evidence>
<keyword evidence="26" id="KW-1185">Reference proteome</keyword>
<evidence type="ECO:0000256" key="7">
    <source>
        <dbReference type="ARBA" id="ARBA00022729"/>
    </source>
</evidence>
<keyword evidence="5" id="KW-0808">Transferase</keyword>
<comment type="caution">
    <text evidence="25">The sequence shown here is derived from an EMBL/GenBank/DDBJ whole genome shotgun (WGS) entry which is preliminary data.</text>
</comment>
<dbReference type="InterPro" id="IPR001480">
    <property type="entry name" value="Bulb-type_lectin_dom"/>
</dbReference>
<dbReference type="Proteomes" id="UP001151529">
    <property type="component" value="Chromosome 13"/>
</dbReference>
<evidence type="ECO:0000259" key="24">
    <source>
        <dbReference type="PROSITE" id="PS50927"/>
    </source>
</evidence>
<evidence type="ECO:0000256" key="6">
    <source>
        <dbReference type="ARBA" id="ARBA00022692"/>
    </source>
</evidence>
<keyword evidence="10" id="KW-0547">Nucleotide-binding</keyword>
<evidence type="ECO:0000256" key="3">
    <source>
        <dbReference type="ARBA" id="ARBA00022475"/>
    </source>
</evidence>
<evidence type="ECO:0000256" key="19">
    <source>
        <dbReference type="ARBA" id="ARBA00048679"/>
    </source>
</evidence>
<evidence type="ECO:0000256" key="13">
    <source>
        <dbReference type="ARBA" id="ARBA00022989"/>
    </source>
</evidence>
<comment type="caution">
    <text evidence="20">Lacks conserved residue(s) required for the propagation of feature annotation.</text>
</comment>
<keyword evidence="14 21" id="KW-0472">Membrane</keyword>
<dbReference type="PROSITE" id="PS50026">
    <property type="entry name" value="EGF_3"/>
    <property type="match status" value="1"/>
</dbReference>
<dbReference type="FunFam" id="2.90.10.10:FF:000016">
    <property type="entry name" value="G-type lectin S-receptor-like serine/threonine-protein kinase"/>
    <property type="match status" value="1"/>
</dbReference>
<dbReference type="PANTHER" id="PTHR47974:SF9">
    <property type="entry name" value="RECEPTOR-LIKE SERINE_THREONINE-PROTEIN KINASE"/>
    <property type="match status" value="1"/>
</dbReference>
<dbReference type="Pfam" id="PF00954">
    <property type="entry name" value="S_locus_glycop"/>
    <property type="match status" value="1"/>
</dbReference>
<dbReference type="EMBL" id="JAPFFL010000011">
    <property type="protein sequence ID" value="KAJ6693585.1"/>
    <property type="molecule type" value="Genomic_DNA"/>
</dbReference>
<dbReference type="Gene3D" id="1.10.510.10">
    <property type="entry name" value="Transferase(Phosphotransferase) domain 1"/>
    <property type="match status" value="1"/>
</dbReference>
<proteinExistence type="predicted"/>
<keyword evidence="6 21" id="KW-0812">Transmembrane</keyword>
<keyword evidence="3" id="KW-1003">Cell membrane</keyword>
<dbReference type="GO" id="GO:0005886">
    <property type="term" value="C:plasma membrane"/>
    <property type="evidence" value="ECO:0007669"/>
    <property type="project" value="UniProtKB-SubCell"/>
</dbReference>
<dbReference type="SMART" id="SM00108">
    <property type="entry name" value="B_lectin"/>
    <property type="match status" value="1"/>
</dbReference>
<evidence type="ECO:0000256" key="20">
    <source>
        <dbReference type="PROSITE-ProRule" id="PRU00076"/>
    </source>
</evidence>
<dbReference type="GO" id="GO:0005524">
    <property type="term" value="F:ATP binding"/>
    <property type="evidence" value="ECO:0007669"/>
    <property type="project" value="UniProtKB-KW"/>
</dbReference>
<dbReference type="FunFam" id="2.90.10.10:FF:000025">
    <property type="entry name" value="G-type lectin S-receptor-like serine/threonine-protein kinase"/>
    <property type="match status" value="1"/>
</dbReference>
<evidence type="ECO:0000256" key="22">
    <source>
        <dbReference type="SAM" id="SignalP"/>
    </source>
</evidence>
<dbReference type="GO" id="GO:0004674">
    <property type="term" value="F:protein serine/threonine kinase activity"/>
    <property type="evidence" value="ECO:0007669"/>
    <property type="project" value="UniProtKB-KW"/>
</dbReference>
<comment type="catalytic activity">
    <reaction evidence="18">
        <text>L-threonyl-[protein] + ATP = O-phospho-L-threonyl-[protein] + ADP + H(+)</text>
        <dbReference type="Rhea" id="RHEA:46608"/>
        <dbReference type="Rhea" id="RHEA-COMP:11060"/>
        <dbReference type="Rhea" id="RHEA-COMP:11605"/>
        <dbReference type="ChEBI" id="CHEBI:15378"/>
        <dbReference type="ChEBI" id="CHEBI:30013"/>
        <dbReference type="ChEBI" id="CHEBI:30616"/>
        <dbReference type="ChEBI" id="CHEBI:61977"/>
        <dbReference type="ChEBI" id="CHEBI:456216"/>
        <dbReference type="EC" id="2.7.11.1"/>
    </reaction>
</comment>
<organism evidence="25 26">
    <name type="scientific">Salix viminalis</name>
    <name type="common">Common osier</name>
    <name type="synonym">Basket willow</name>
    <dbReference type="NCBI Taxonomy" id="40686"/>
    <lineage>
        <taxon>Eukaryota</taxon>
        <taxon>Viridiplantae</taxon>
        <taxon>Streptophyta</taxon>
        <taxon>Embryophyta</taxon>
        <taxon>Tracheophyta</taxon>
        <taxon>Spermatophyta</taxon>
        <taxon>Magnoliopsida</taxon>
        <taxon>eudicotyledons</taxon>
        <taxon>Gunneridae</taxon>
        <taxon>Pentapetalae</taxon>
        <taxon>rosids</taxon>
        <taxon>fabids</taxon>
        <taxon>Malpighiales</taxon>
        <taxon>Salicaceae</taxon>
        <taxon>Saliceae</taxon>
        <taxon>Salix</taxon>
    </lineage>
</organism>
<gene>
    <name evidence="25" type="ORF">OIU85_004368</name>
</gene>
<dbReference type="GO" id="GO:0048544">
    <property type="term" value="P:recognition of pollen"/>
    <property type="evidence" value="ECO:0007669"/>
    <property type="project" value="InterPro"/>
</dbReference>
<keyword evidence="11" id="KW-0418">Kinase</keyword>
<feature type="domain" description="Bulb-type lectin" evidence="24">
    <location>
        <begin position="14"/>
        <end position="140"/>
    </location>
</feature>
<feature type="chain" id="PRO_5040258232" description="non-specific serine/threonine protein kinase" evidence="22">
    <location>
        <begin position="22"/>
        <end position="600"/>
    </location>
</feature>
<reference evidence="25" key="1">
    <citation type="submission" date="2022-11" db="EMBL/GenBank/DDBJ databases">
        <authorList>
            <person name="Hyden B.L."/>
            <person name="Feng K."/>
            <person name="Yates T."/>
            <person name="Jawdy S."/>
            <person name="Smart L.B."/>
            <person name="Muchero W."/>
        </authorList>
    </citation>
    <scope>NUCLEOTIDE SEQUENCE</scope>
    <source>
        <tissue evidence="25">Shoot tip</tissue>
    </source>
</reference>
<evidence type="ECO:0000256" key="2">
    <source>
        <dbReference type="ARBA" id="ARBA00012513"/>
    </source>
</evidence>
<evidence type="ECO:0000256" key="16">
    <source>
        <dbReference type="ARBA" id="ARBA00023170"/>
    </source>
</evidence>
<evidence type="ECO:0000256" key="17">
    <source>
        <dbReference type="ARBA" id="ARBA00023180"/>
    </source>
</evidence>
<dbReference type="OrthoDB" id="1918782at2759"/>
<keyword evidence="4" id="KW-0723">Serine/threonine-protein kinase</keyword>
<evidence type="ECO:0000256" key="18">
    <source>
        <dbReference type="ARBA" id="ARBA00047899"/>
    </source>
</evidence>
<dbReference type="InterPro" id="IPR000742">
    <property type="entry name" value="EGF"/>
</dbReference>
<keyword evidence="13 21" id="KW-1133">Transmembrane helix</keyword>
<protein>
    <recommendedName>
        <fullName evidence="2">non-specific serine/threonine protein kinase</fullName>
        <ecNumber evidence="2">2.7.11.1</ecNumber>
    </recommendedName>
</protein>
<evidence type="ECO:0000256" key="9">
    <source>
        <dbReference type="ARBA" id="ARBA00022737"/>
    </source>
</evidence>
<keyword evidence="9" id="KW-0677">Repeat</keyword>
<dbReference type="CDD" id="cd00028">
    <property type="entry name" value="B_lectin"/>
    <property type="match status" value="1"/>
</dbReference>
<dbReference type="Pfam" id="PF01453">
    <property type="entry name" value="B_lectin"/>
    <property type="match status" value="1"/>
</dbReference>
<keyword evidence="12" id="KW-0067">ATP-binding</keyword>
<dbReference type="EC" id="2.7.11.1" evidence="2"/>
<feature type="domain" description="EGF-like" evidence="23">
    <location>
        <begin position="264"/>
        <end position="304"/>
    </location>
</feature>
<evidence type="ECO:0000256" key="21">
    <source>
        <dbReference type="SAM" id="Phobius"/>
    </source>
</evidence>
<dbReference type="Gene3D" id="2.90.10.10">
    <property type="entry name" value="Bulb-type lectin domain"/>
    <property type="match status" value="2"/>
</dbReference>
<dbReference type="InterPro" id="IPR000858">
    <property type="entry name" value="S_locus_glycoprot_dom"/>
</dbReference>
<keyword evidence="7 22" id="KW-0732">Signal</keyword>
<feature type="transmembrane region" description="Helical" evidence="21">
    <location>
        <begin position="425"/>
        <end position="449"/>
    </location>
</feature>
<feature type="signal peptide" evidence="22">
    <location>
        <begin position="1"/>
        <end position="21"/>
    </location>
</feature>
<dbReference type="GO" id="GO:0030246">
    <property type="term" value="F:carbohydrate binding"/>
    <property type="evidence" value="ECO:0007669"/>
    <property type="project" value="UniProtKB-KW"/>
</dbReference>
<sequence>MNFQNLFVFLCLFFTITKAQTAIPPGSSLSASNPNLTWVSPNNTFYIGFSQVGSSSSYTLSINYNGGVPIWTAGNSTTTVDSEGSFRFLSSGNLRLLNGSGVIVWDSNTAGLGVTTASLDESGNLVLKNGTSSVWMTFDHPSDTIVPNQTLRVDQALISGSYSFRFLSSGNLTLKWNNSIVYWNQGNASLNANFSSPTLGIQPTGILSIFDAASTSRPRDVAYSNDYGDVGARLRFLKLDKDGNFRMYSVDSGSKTPIMAWSALTDQCEVFGYCGNMGICSYNVSSSSPICDCPSENFEPVDVNDSRQGCKRKAEIDSCPGNATMLEIDNAKFLTYEPELRAQIFYMGISACRSNCLSQGSACIASTSLSDGTGQCYSKPPGFISGYRNPALPSTSYVKVCGPAQPSPPPGVLTVENSRSRGLRVWVVCVAVVITLLGLIAVESGLWWWCCRNSPKFDSLSAQYALLEYASEFEKGNVNSILDQRLIDQGVDIEQVTRAIQVSFWCIQEHPSQRPMMGKVVQMLEGISEIEKPPPPKAITESSVSGTSIMSSDVSALSTFAASAAAPSSSSSHQTVGVSPLASGINTERASSSLLYSDPN</sequence>
<evidence type="ECO:0000256" key="5">
    <source>
        <dbReference type="ARBA" id="ARBA00022679"/>
    </source>
</evidence>
<comment type="catalytic activity">
    <reaction evidence="19">
        <text>L-seryl-[protein] + ATP = O-phospho-L-seryl-[protein] + ADP + H(+)</text>
        <dbReference type="Rhea" id="RHEA:17989"/>
        <dbReference type="Rhea" id="RHEA-COMP:9863"/>
        <dbReference type="Rhea" id="RHEA-COMP:11604"/>
        <dbReference type="ChEBI" id="CHEBI:15378"/>
        <dbReference type="ChEBI" id="CHEBI:29999"/>
        <dbReference type="ChEBI" id="CHEBI:30616"/>
        <dbReference type="ChEBI" id="CHEBI:83421"/>
        <dbReference type="ChEBI" id="CHEBI:456216"/>
        <dbReference type="EC" id="2.7.11.1"/>
    </reaction>
</comment>
<comment type="subcellular location">
    <subcellularLocation>
        <location evidence="1">Cell membrane</location>
        <topology evidence="1">Single-pass type I membrane protein</topology>
    </subcellularLocation>
</comment>
<keyword evidence="15 20" id="KW-1015">Disulfide bond</keyword>
<evidence type="ECO:0000256" key="12">
    <source>
        <dbReference type="ARBA" id="ARBA00022840"/>
    </source>
</evidence>
<reference evidence="25" key="2">
    <citation type="journal article" date="2023" name="Int. J. Mol. Sci.">
        <title>De Novo Assembly and Annotation of 11 Diverse Shrub Willow (Salix) Genomes Reveals Novel Gene Organization in Sex-Linked Regions.</title>
        <authorList>
            <person name="Hyden B."/>
            <person name="Feng K."/>
            <person name="Yates T.B."/>
            <person name="Jawdy S."/>
            <person name="Cereghino C."/>
            <person name="Smart L.B."/>
            <person name="Muchero W."/>
        </authorList>
    </citation>
    <scope>NUCLEOTIDE SEQUENCE [LARGE SCALE GENOMIC DNA]</scope>
    <source>
        <tissue evidence="25">Shoot tip</tissue>
    </source>
</reference>